<gene>
    <name evidence="7" type="ORF">A5779_04250</name>
</gene>
<evidence type="ECO:0000256" key="2">
    <source>
        <dbReference type="ARBA" id="ARBA00022448"/>
    </source>
</evidence>
<keyword evidence="4" id="KW-0574">Periplasm</keyword>
<dbReference type="OrthoDB" id="9769319at2"/>
<accession>A0A1A0VQ06</accession>
<keyword evidence="3 6" id="KW-0732">Signal</keyword>
<evidence type="ECO:0000313" key="7">
    <source>
        <dbReference type="EMBL" id="OBB85276.1"/>
    </source>
</evidence>
<evidence type="ECO:0000256" key="1">
    <source>
        <dbReference type="ARBA" id="ARBA00004418"/>
    </source>
</evidence>
<evidence type="ECO:0000313" key="8">
    <source>
        <dbReference type="Proteomes" id="UP000094008"/>
    </source>
</evidence>
<feature type="binding site" evidence="5">
    <location>
        <position position="96"/>
    </location>
    <ligand>
        <name>spermidine</name>
        <dbReference type="ChEBI" id="CHEBI:57834"/>
    </ligand>
</feature>
<keyword evidence="2" id="KW-0813">Transport</keyword>
<reference evidence="8" key="1">
    <citation type="submission" date="2016-06" db="EMBL/GenBank/DDBJ databases">
        <authorList>
            <person name="Sutton G."/>
            <person name="Brinkac L."/>
            <person name="Sanka R."/>
            <person name="Adams M."/>
            <person name="Lau E."/>
            <person name="Mehaffy C."/>
            <person name="Tameris M."/>
            <person name="Hatherill M."/>
            <person name="Hanekom W."/>
            <person name="Mahomed H."/>
            <person name="Mcshane H."/>
        </authorList>
    </citation>
    <scope>NUCLEOTIDE SEQUENCE [LARGE SCALE GENOMIC DNA]</scope>
    <source>
        <strain evidence="8">852002-10433_SCH5171157</strain>
    </source>
</reference>
<dbReference type="EMBL" id="LZSY01000146">
    <property type="protein sequence ID" value="OBB85276.1"/>
    <property type="molecule type" value="Genomic_DNA"/>
</dbReference>
<dbReference type="PROSITE" id="PS51257">
    <property type="entry name" value="PROKAR_LIPOPROTEIN"/>
    <property type="match status" value="1"/>
</dbReference>
<dbReference type="RefSeq" id="WP_064886022.1">
    <property type="nucleotide sequence ID" value="NZ_LZSY01000146.1"/>
</dbReference>
<dbReference type="GO" id="GO:0019808">
    <property type="term" value="F:polyamine binding"/>
    <property type="evidence" value="ECO:0007669"/>
    <property type="project" value="InterPro"/>
</dbReference>
<evidence type="ECO:0000256" key="3">
    <source>
        <dbReference type="ARBA" id="ARBA00022729"/>
    </source>
</evidence>
<proteinExistence type="predicted"/>
<name>A0A1A0VQ06_MYCPR</name>
<sequence length="358" mass="38626">MRNPRRIACSAVLVLAVSALSACGGGGTATDINNAAATDKLNVYAWDGEVPESVVEAFEKETGVDVTIDTFDSNETMISKLAAGASGYDIVQPSQYAVQQLVGQNLIQELNHGKIDGLNNLGEKWRNTDFDPDNRHSIPWVWGTTGIGYNDQCVKQAPSSWKALWDPQYKGKMYMLDNMLAAYIAALQINGYAASSTDQAEINKATESLVEQKPLLAGYNATNYTDLLDTGQACIAQAWSGTTMAKVLDSNPNVHYVLPEEGGTLWTDTFAVAKGAPNILNAYKWLSFTLRPEIAAMGSNDGDLATPNEAALPLVRPELRNNGAVYQSAEAIADADFVLDPGKAMPYFQQGWTKVKAS</sequence>
<comment type="subcellular location">
    <subcellularLocation>
        <location evidence="1">Periplasm</location>
    </subcellularLocation>
</comment>
<dbReference type="InterPro" id="IPR001188">
    <property type="entry name" value="Sperm_putr-bd"/>
</dbReference>
<dbReference type="Pfam" id="PF13416">
    <property type="entry name" value="SBP_bac_8"/>
    <property type="match status" value="1"/>
</dbReference>
<dbReference type="GO" id="GO:0042597">
    <property type="term" value="C:periplasmic space"/>
    <property type="evidence" value="ECO:0007669"/>
    <property type="project" value="UniProtKB-SubCell"/>
</dbReference>
<dbReference type="AlphaFoldDB" id="A0A1A0VQ06"/>
<comment type="caution">
    <text evidence="7">The sequence shown here is derived from an EMBL/GenBank/DDBJ whole genome shotgun (WGS) entry which is preliminary data.</text>
</comment>
<dbReference type="InterPro" id="IPR006059">
    <property type="entry name" value="SBP"/>
</dbReference>
<protein>
    <submittedName>
        <fullName evidence="7">Spermidine/putrecine ABC transporter substrate-binding protein</fullName>
    </submittedName>
</protein>
<dbReference type="CDD" id="cd13590">
    <property type="entry name" value="PBP2_PotD_PotF_like"/>
    <property type="match status" value="1"/>
</dbReference>
<organism evidence="7 8">
    <name type="scientific">Mycolicibacterium peregrinum</name>
    <name type="common">Mycobacterium peregrinum</name>
    <dbReference type="NCBI Taxonomy" id="43304"/>
    <lineage>
        <taxon>Bacteria</taxon>
        <taxon>Bacillati</taxon>
        <taxon>Actinomycetota</taxon>
        <taxon>Actinomycetes</taxon>
        <taxon>Mycobacteriales</taxon>
        <taxon>Mycobacteriaceae</taxon>
        <taxon>Mycolicibacterium</taxon>
    </lineage>
</organism>
<dbReference type="GO" id="GO:0015846">
    <property type="term" value="P:polyamine transport"/>
    <property type="evidence" value="ECO:0007669"/>
    <property type="project" value="InterPro"/>
</dbReference>
<dbReference type="PANTHER" id="PTHR30222:SF17">
    <property type="entry name" value="SPERMIDINE_PUTRESCINE-BINDING PERIPLASMIC PROTEIN"/>
    <property type="match status" value="1"/>
</dbReference>
<dbReference type="PRINTS" id="PR00909">
    <property type="entry name" value="SPERMDNBNDNG"/>
</dbReference>
<evidence type="ECO:0000256" key="4">
    <source>
        <dbReference type="ARBA" id="ARBA00022764"/>
    </source>
</evidence>
<evidence type="ECO:0000256" key="6">
    <source>
        <dbReference type="SAM" id="SignalP"/>
    </source>
</evidence>
<dbReference type="SUPFAM" id="SSF53850">
    <property type="entry name" value="Periplasmic binding protein-like II"/>
    <property type="match status" value="1"/>
</dbReference>
<evidence type="ECO:0000256" key="5">
    <source>
        <dbReference type="PIRSR" id="PIRSR019574-1"/>
    </source>
</evidence>
<dbReference type="Gene3D" id="3.40.190.10">
    <property type="entry name" value="Periplasmic binding protein-like II"/>
    <property type="match status" value="2"/>
</dbReference>
<dbReference type="PIRSF" id="PIRSF019574">
    <property type="entry name" value="Periplasmic_polyamine_BP"/>
    <property type="match status" value="1"/>
</dbReference>
<dbReference type="PANTHER" id="PTHR30222">
    <property type="entry name" value="SPERMIDINE/PUTRESCINE-BINDING PERIPLASMIC PROTEIN"/>
    <property type="match status" value="1"/>
</dbReference>
<feature type="chain" id="PRO_5039650397" evidence="6">
    <location>
        <begin position="25"/>
        <end position="358"/>
    </location>
</feature>
<dbReference type="Proteomes" id="UP000094008">
    <property type="component" value="Unassembled WGS sequence"/>
</dbReference>
<feature type="signal peptide" evidence="6">
    <location>
        <begin position="1"/>
        <end position="24"/>
    </location>
</feature>